<keyword evidence="3" id="KW-1185">Reference proteome</keyword>
<reference evidence="2" key="1">
    <citation type="submission" date="2016-12" db="EMBL/GenBank/DDBJ databases">
        <title>The genomes of Aspergillus section Nigri reveals drivers in fungal speciation.</title>
        <authorList>
            <consortium name="DOE Joint Genome Institute"/>
            <person name="Vesth T.C."/>
            <person name="Nybo J."/>
            <person name="Theobald S."/>
            <person name="Brandl J."/>
            <person name="Frisvad J.C."/>
            <person name="Nielsen K.F."/>
            <person name="Lyhne E.K."/>
            <person name="Kogle M.E."/>
            <person name="Kuo A."/>
            <person name="Riley R."/>
            <person name="Clum A."/>
            <person name="Nolan M."/>
            <person name="Lipzen A."/>
            <person name="Salamov A."/>
            <person name="Henrissat B."/>
            <person name="Wiebenga A."/>
            <person name="De Vries R.P."/>
            <person name="Grigoriev I.V."/>
            <person name="Mortensen U.H."/>
            <person name="Andersen M.R."/>
            <person name="Baker S.E."/>
        </authorList>
    </citation>
    <scope>NUCLEOTIDE SEQUENCE [LARGE SCALE GENOMIC DNA]</scope>
    <source>
        <strain evidence="2">CBS 115656</strain>
    </source>
</reference>
<dbReference type="OrthoDB" id="10398711at2759"/>
<dbReference type="AlphaFoldDB" id="A0A318ZU45"/>
<sequence>MAVEGLEELSRVLLPASIRGPRPLEPPARSRLIGHRRPGRRARFPAEGVEGGVFLFPTYYFEFSPPQQHGMRSNGGAVCLELLTPSSQSSTREA</sequence>
<feature type="region of interest" description="Disordered" evidence="1">
    <location>
        <begin position="18"/>
        <end position="37"/>
    </location>
</feature>
<accession>A0A318ZU45</accession>
<dbReference type="RefSeq" id="XP_025484720.1">
    <property type="nucleotide sequence ID" value="XM_025627888.1"/>
</dbReference>
<evidence type="ECO:0000256" key="1">
    <source>
        <dbReference type="SAM" id="MobiDB-lite"/>
    </source>
</evidence>
<dbReference type="Proteomes" id="UP000247647">
    <property type="component" value="Unassembled WGS sequence"/>
</dbReference>
<gene>
    <name evidence="2" type="ORF">BO87DRAFT_438362</name>
</gene>
<organism evidence="2 3">
    <name type="scientific">Aspergillus neoniger (strain CBS 115656)</name>
    <dbReference type="NCBI Taxonomy" id="1448310"/>
    <lineage>
        <taxon>Eukaryota</taxon>
        <taxon>Fungi</taxon>
        <taxon>Dikarya</taxon>
        <taxon>Ascomycota</taxon>
        <taxon>Pezizomycotina</taxon>
        <taxon>Eurotiomycetes</taxon>
        <taxon>Eurotiomycetidae</taxon>
        <taxon>Eurotiales</taxon>
        <taxon>Aspergillaceae</taxon>
        <taxon>Aspergillus</taxon>
        <taxon>Aspergillus subgen. Circumdati</taxon>
    </lineage>
</organism>
<evidence type="ECO:0000313" key="2">
    <source>
        <dbReference type="EMBL" id="PYH39242.1"/>
    </source>
</evidence>
<name>A0A318ZU45_ASPNB</name>
<dbReference type="GeneID" id="37130344"/>
<dbReference type="EMBL" id="KZ821446">
    <property type="protein sequence ID" value="PYH39242.1"/>
    <property type="molecule type" value="Genomic_DNA"/>
</dbReference>
<protein>
    <submittedName>
        <fullName evidence="2">Uncharacterized protein</fullName>
    </submittedName>
</protein>
<evidence type="ECO:0000313" key="3">
    <source>
        <dbReference type="Proteomes" id="UP000247647"/>
    </source>
</evidence>
<proteinExistence type="predicted"/>